<protein>
    <submittedName>
        <fullName evidence="1">Uncharacterized protein</fullName>
    </submittedName>
</protein>
<sequence length="28" mass="3369">MRLRIIQVNETGLETQLNVVRTMIKRKK</sequence>
<evidence type="ECO:0000313" key="1">
    <source>
        <dbReference type="EMBL" id="CDW39303.1"/>
    </source>
</evidence>
<reference evidence="1" key="1">
    <citation type="submission" date="2014-05" db="EMBL/GenBank/DDBJ databases">
        <authorList>
            <person name="Chronopoulou M."/>
        </authorList>
    </citation>
    <scope>NUCLEOTIDE SEQUENCE</scope>
    <source>
        <tissue evidence="1">Whole organism</tissue>
    </source>
</reference>
<dbReference type="EMBL" id="HACA01021942">
    <property type="protein sequence ID" value="CDW39303.1"/>
    <property type="molecule type" value="Transcribed_RNA"/>
</dbReference>
<proteinExistence type="predicted"/>
<accession>A0A0K2ULZ8</accession>
<name>A0A0K2ULZ8_LEPSM</name>
<dbReference type="AlphaFoldDB" id="A0A0K2ULZ8"/>
<organism evidence="1">
    <name type="scientific">Lepeophtheirus salmonis</name>
    <name type="common">Salmon louse</name>
    <name type="synonym">Caligus salmonis</name>
    <dbReference type="NCBI Taxonomy" id="72036"/>
    <lineage>
        <taxon>Eukaryota</taxon>
        <taxon>Metazoa</taxon>
        <taxon>Ecdysozoa</taxon>
        <taxon>Arthropoda</taxon>
        <taxon>Crustacea</taxon>
        <taxon>Multicrustacea</taxon>
        <taxon>Hexanauplia</taxon>
        <taxon>Copepoda</taxon>
        <taxon>Siphonostomatoida</taxon>
        <taxon>Caligidae</taxon>
        <taxon>Lepeophtheirus</taxon>
    </lineage>
</organism>